<evidence type="ECO:0000256" key="1">
    <source>
        <dbReference type="SAM" id="Coils"/>
    </source>
</evidence>
<accession>A0AAV1T399</accession>
<evidence type="ECO:0000313" key="4">
    <source>
        <dbReference type="Proteomes" id="UP001162060"/>
    </source>
</evidence>
<feature type="coiled-coil region" evidence="1">
    <location>
        <begin position="254"/>
        <end position="281"/>
    </location>
</feature>
<name>A0AAV1T399_9STRA</name>
<comment type="caution">
    <text evidence="3">The sequence shown here is derived from an EMBL/GenBank/DDBJ whole genome shotgun (WGS) entry which is preliminary data.</text>
</comment>
<sequence length="2429" mass="275987">MEDADFVADSDEEEREMLEALALAEERYQFDHQSTEPTARFDYERVEALDAKREQRQQAVKWTVKEHDANQTVGEQHLLLNVATDVEHDKVTGRTVGEQPQANGKSVGEQIHEPVVTDKELEGQQDEDESDHCVLAVKTLVEVESRTWPGINKLGGAGWIERVHREGVSEDVFYDVRYVLGGFERHIESKWVHSSELLHKHSNREKVDRDYYHDDFINKPHERKQREAERWKRITTRNEQQTLRPRKRELPNRAECVLDRRQQYRSEAKEKRRKVSKIDEEMFVLLKKTDKSLRPSSPLHNESEQSAVEVQSPVVEQCRRRRNRILDSSGDENRDDGGASSDQSGDLNRPELVSFTDADSSESRVGSRLDGGGREDATQQQELKPKRRRYIGGYEKHGEDADVLFIQPEGNPADLPDDVIRETGLQLASTKKGLMDQLRDVFAQQQRNMASFHDEQRIVNQQIKDLVEMPIDTLCVLHSKIRDLRRYVTKTLVNAGEDVMNTIIGNLHAKRGSPPSALERLECDFDAWQCKLNECSSWAQNVEKAVESAFARRGEEIREEGEDQAARLSFDSDESSHSYGHENATIASAELANAETAAYSNVAFERLSDDESNNNNDSEQVGTESVRVRRQKSRRQKFCRTAAPQHRKEVTKRLTLSDYFPRQGSSADLWSNLRVVGRQATKSPTDPRWNWLKMARKKQRCIRSGSRPRTHVSSTNLALVNKVQKQRFNNAFSHDDSMCIQAQRMRLRNERFRAQPSSQHRPHESLYTFQRVESTSQSVIPAGLPLAETPQGRMLQAAGSGKPTAYPSSAEQFPINWDTVFEVVSNNFIASTDGGTFATMSHLEQAGLLAFGYDICGSPSPHHILCDEGYELDDSDRVCRIVSHRVASLRQLVNNLRLQENSFMDCLSMDGLDVAEEDYAQASEWLSLISLEEAYHSAIAKFAVQVLADLDTIDPSILPNYLTITLGEIATLIRQLPDCDSLFNGCKAYFFFFEVASRNTTTTPLLTAISRAFWYCLKLLVAIQSKCGRLVGPCATTKKEIEDTLTRTLPVNRVILAVVLFLFDLYIYLPSSHRLTAAGKDRLTCGQLPFLSLWMLVRTCCTSSTGLDQSRQDSTVAREKRFWALLQAVYRQQYFNELARCFVRSDSCGGYLRHDAPKATDGDSTKEHCDEVFESQLLALDAAWNLFFVLVQIYTDDDTNGHEEAVCDAKWAFVKDLLHPDKRDFLPFDLSHSQWINLQSGYRQRADVHKQRTLQRIILLSKLWRPCKDIVETVSRLLWRDYAEPRCSEDIVELPMFLKQFITHSNDLGNSRPSLAAFAGETSYDSEDQTTMLCKIIWIQILKLEKRVHRSRFQRSVLNAISDILDSRDTSQGLAQSESVKQTELNGLEQEWKWGRLEHRTPASIHPANQPMVSPQQAPAGFEAGKEQMSVAVLLTFAIAGVCIECGDCERFPVHRSDKDVRYMEREVDFYCKEIFRQTSNTLDRAVLASQALYILGALLLEKNCTEFPSVFRSLNDRLESSMKILQASPSLAIPKRPAATRLKTAGTHGLHKSRRRLQCAAMSPLYQMRDLVKKLLDIPMSGVRVGPAYGPAVEKSLEHVFSSGMELCLHGVLQKTVAVNDLKIAMEIFYLVLPRAPDTPKQCLTCEFDDFNDEAFATFDLEAAIAGYATTPVPVWTVKECKDKVIQLITCNLRGVLQQLVLNYPPSAAPAFDELYAVELLGMMISTCGAQSFWSNVMSAVLKNRNVVSRVLSAALKYNSEKEWLGRVFLRERGSDQELIAAWLVGTLDVHSLNSEPIPFQVGDVPFATRDSRMSPVTDTNPTTFSTIRYSDSWVMLSDGIIYHMRREQPVGLCNVDRQLLQILRDVASTCKFPAEVSANDGKLHEASKLYDLHLDVFQSFCRSAGSIWRSYVVAPVENWDELNKFRAKMVNPQFGIFVSFLEAFKMNFRRICGQIDQMNHSWHSFAELFLRQHGVGIGTNDGRSIHEMDDTMTATDERLTGLTTMFRFTYQCMDALLFYCGDMAIGDTNLFFDAMDLLFRQMNSAEYPQAIKRLEDQRLLGQRNVLRNVNDDLRKGFCSPAVRFVDSVQLFFARQKYPSLLHWFAQTSDIYQTCRGGWQRSPLRTLLMNILDPDGPLGIHSYYGVSCELSLDVRTVRREAFYLSCGLFNCRCTRSFEHSRVEPSLTSCARLQQLRQLVLNDFMRETFVFVLQEDATTLLETMVPLCQFVRGVLNHANLNMSNSRDQQVAGDGSEYNESRSTHHDFQLSELQPCLEWMVACFIKLVPAVNSTISCVLMIELGGIVCEAVAFNQYRPTLELIDLVELVLSYLHTIYVALSKSMSATVNTVFTPSIATSPLIKLSEYRFTDSAFREIVVDESYCQVPDRQLDSYGIDMAQAATDLLAAIKRVAQHCHSSSDERLQSFTTL</sequence>
<feature type="compositionally biased region" description="Basic and acidic residues" evidence="2">
    <location>
        <begin position="361"/>
        <end position="377"/>
    </location>
</feature>
<gene>
    <name evidence="3" type="ORF">PM001_LOCUS952</name>
</gene>
<dbReference type="Proteomes" id="UP001162060">
    <property type="component" value="Unassembled WGS sequence"/>
</dbReference>
<reference evidence="3" key="1">
    <citation type="submission" date="2024-01" db="EMBL/GenBank/DDBJ databases">
        <authorList>
            <person name="Webb A."/>
        </authorList>
    </citation>
    <scope>NUCLEOTIDE SEQUENCE</scope>
    <source>
        <strain evidence="3">Pm1</strain>
    </source>
</reference>
<evidence type="ECO:0000256" key="2">
    <source>
        <dbReference type="SAM" id="MobiDB-lite"/>
    </source>
</evidence>
<keyword evidence="1" id="KW-0175">Coiled coil</keyword>
<proteinExistence type="predicted"/>
<feature type="region of interest" description="Disordered" evidence="2">
    <location>
        <begin position="289"/>
        <end position="389"/>
    </location>
</feature>
<evidence type="ECO:0000313" key="3">
    <source>
        <dbReference type="EMBL" id="CAK7895054.1"/>
    </source>
</evidence>
<protein>
    <submittedName>
        <fullName evidence="3">Uncharacterized protein</fullName>
    </submittedName>
</protein>
<dbReference type="EMBL" id="CAKLBY020000004">
    <property type="protein sequence ID" value="CAK7895054.1"/>
    <property type="molecule type" value="Genomic_DNA"/>
</dbReference>
<feature type="region of interest" description="Disordered" evidence="2">
    <location>
        <begin position="555"/>
        <end position="580"/>
    </location>
</feature>
<organism evidence="3 4">
    <name type="scientific">Peronospora matthiolae</name>
    <dbReference type="NCBI Taxonomy" id="2874970"/>
    <lineage>
        <taxon>Eukaryota</taxon>
        <taxon>Sar</taxon>
        <taxon>Stramenopiles</taxon>
        <taxon>Oomycota</taxon>
        <taxon>Peronosporomycetes</taxon>
        <taxon>Peronosporales</taxon>
        <taxon>Peronosporaceae</taxon>
        <taxon>Peronospora</taxon>
    </lineage>
</organism>
<feature type="compositionally biased region" description="Polar residues" evidence="2">
    <location>
        <begin position="294"/>
        <end position="309"/>
    </location>
</feature>
<feature type="region of interest" description="Disordered" evidence="2">
    <location>
        <begin position="607"/>
        <end position="636"/>
    </location>
</feature>